<dbReference type="OrthoDB" id="5971749at2759"/>
<evidence type="ECO:0000256" key="2">
    <source>
        <dbReference type="ARBA" id="ARBA00022692"/>
    </source>
</evidence>
<evidence type="ECO:0000256" key="3">
    <source>
        <dbReference type="ARBA" id="ARBA00022989"/>
    </source>
</evidence>
<protein>
    <recommendedName>
        <fullName evidence="8">G-protein coupled receptors family 1 profile domain-containing protein</fullName>
    </recommendedName>
</protein>
<keyword evidence="3 5" id="KW-1133">Transmembrane helix</keyword>
<accession>A0A9W9ZT49</accession>
<evidence type="ECO:0000256" key="1">
    <source>
        <dbReference type="ARBA" id="ARBA00004370"/>
    </source>
</evidence>
<organism evidence="6 7">
    <name type="scientific">Desmophyllum pertusum</name>
    <dbReference type="NCBI Taxonomy" id="174260"/>
    <lineage>
        <taxon>Eukaryota</taxon>
        <taxon>Metazoa</taxon>
        <taxon>Cnidaria</taxon>
        <taxon>Anthozoa</taxon>
        <taxon>Hexacorallia</taxon>
        <taxon>Scleractinia</taxon>
        <taxon>Caryophylliina</taxon>
        <taxon>Caryophylliidae</taxon>
        <taxon>Desmophyllum</taxon>
    </lineage>
</organism>
<dbReference type="EMBL" id="MU825876">
    <property type="protein sequence ID" value="KAJ7386573.1"/>
    <property type="molecule type" value="Genomic_DNA"/>
</dbReference>
<name>A0A9W9ZT49_9CNID</name>
<keyword evidence="4 5" id="KW-0472">Membrane</keyword>
<evidence type="ECO:0000313" key="6">
    <source>
        <dbReference type="EMBL" id="KAJ7386573.1"/>
    </source>
</evidence>
<dbReference type="GO" id="GO:0004930">
    <property type="term" value="F:G protein-coupled receptor activity"/>
    <property type="evidence" value="ECO:0007669"/>
    <property type="project" value="InterPro"/>
</dbReference>
<keyword evidence="2 5" id="KW-0812">Transmembrane</keyword>
<dbReference type="CDD" id="cd00637">
    <property type="entry name" value="7tm_classA_rhodopsin-like"/>
    <property type="match status" value="1"/>
</dbReference>
<dbReference type="Gene3D" id="1.20.1070.10">
    <property type="entry name" value="Rhodopsin 7-helix transmembrane proteins"/>
    <property type="match status" value="1"/>
</dbReference>
<comment type="caution">
    <text evidence="6">The sequence shown here is derived from an EMBL/GenBank/DDBJ whole genome shotgun (WGS) entry which is preliminary data.</text>
</comment>
<feature type="transmembrane region" description="Helical" evidence="5">
    <location>
        <begin position="25"/>
        <end position="48"/>
    </location>
</feature>
<evidence type="ECO:0000256" key="5">
    <source>
        <dbReference type="SAM" id="Phobius"/>
    </source>
</evidence>
<reference evidence="6" key="1">
    <citation type="submission" date="2023-01" db="EMBL/GenBank/DDBJ databases">
        <title>Genome assembly of the deep-sea coral Lophelia pertusa.</title>
        <authorList>
            <person name="Herrera S."/>
            <person name="Cordes E."/>
        </authorList>
    </citation>
    <scope>NUCLEOTIDE SEQUENCE</scope>
    <source>
        <strain evidence="6">USNM1676648</strain>
        <tissue evidence="6">Polyp</tissue>
    </source>
</reference>
<dbReference type="Proteomes" id="UP001163046">
    <property type="component" value="Unassembled WGS sequence"/>
</dbReference>
<sequence length="126" mass="13607">MAGANTDLTNSTQIHENANKDVRTIFGIIFLIMALVAAVGNTFIIYVVKRDPLKCFKKPTNVFNIALTVAHLFAGVIVLPFTGVLNILRGQRAEKSALPSAVIDLEAFLLNFLVGTANASVVCYIN</sequence>
<gene>
    <name evidence="6" type="ORF">OS493_008717</name>
</gene>
<proteinExistence type="predicted"/>
<dbReference type="SUPFAM" id="SSF81321">
    <property type="entry name" value="Family A G protein-coupled receptor-like"/>
    <property type="match status" value="1"/>
</dbReference>
<dbReference type="GO" id="GO:0016020">
    <property type="term" value="C:membrane"/>
    <property type="evidence" value="ECO:0007669"/>
    <property type="project" value="UniProtKB-SubCell"/>
</dbReference>
<comment type="subcellular location">
    <subcellularLocation>
        <location evidence="1">Membrane</location>
    </subcellularLocation>
</comment>
<dbReference type="AlphaFoldDB" id="A0A9W9ZT49"/>
<keyword evidence="7" id="KW-1185">Reference proteome</keyword>
<dbReference type="PRINTS" id="PR00237">
    <property type="entry name" value="GPCRRHODOPSN"/>
</dbReference>
<feature type="transmembrane region" description="Helical" evidence="5">
    <location>
        <begin position="60"/>
        <end position="88"/>
    </location>
</feature>
<evidence type="ECO:0008006" key="8">
    <source>
        <dbReference type="Google" id="ProtNLM"/>
    </source>
</evidence>
<dbReference type="InterPro" id="IPR000276">
    <property type="entry name" value="GPCR_Rhodpsn"/>
</dbReference>
<evidence type="ECO:0000313" key="7">
    <source>
        <dbReference type="Proteomes" id="UP001163046"/>
    </source>
</evidence>
<evidence type="ECO:0000256" key="4">
    <source>
        <dbReference type="ARBA" id="ARBA00023136"/>
    </source>
</evidence>